<keyword evidence="3" id="KW-0645">Protease</keyword>
<evidence type="ECO:0000259" key="8">
    <source>
        <dbReference type="Pfam" id="PF00246"/>
    </source>
</evidence>
<dbReference type="CDD" id="cd06240">
    <property type="entry name" value="M14-like"/>
    <property type="match status" value="1"/>
</dbReference>
<feature type="non-terminal residue" evidence="9">
    <location>
        <position position="491"/>
    </location>
</feature>
<keyword evidence="6" id="KW-0482">Metalloprotease</keyword>
<evidence type="ECO:0000256" key="6">
    <source>
        <dbReference type="ARBA" id="ARBA00023049"/>
    </source>
</evidence>
<comment type="caution">
    <text evidence="9">The sequence shown here is derived from an EMBL/GenBank/DDBJ whole genome shotgun (WGS) entry which is preliminary data.</text>
</comment>
<dbReference type="GO" id="GO:0008270">
    <property type="term" value="F:zinc ion binding"/>
    <property type="evidence" value="ECO:0007669"/>
    <property type="project" value="InterPro"/>
</dbReference>
<keyword evidence="7" id="KW-0732">Signal</keyword>
<keyword evidence="5" id="KW-0862">Zinc</keyword>
<evidence type="ECO:0000313" key="9">
    <source>
        <dbReference type="EMBL" id="MBD3870047.1"/>
    </source>
</evidence>
<evidence type="ECO:0000313" key="10">
    <source>
        <dbReference type="Proteomes" id="UP000598633"/>
    </source>
</evidence>
<proteinExistence type="inferred from homology"/>
<reference evidence="9 10" key="1">
    <citation type="submission" date="2020-08" db="EMBL/GenBank/DDBJ databases">
        <title>Acidobacteriota in marine sediments use diverse sulfur dissimilation pathways.</title>
        <authorList>
            <person name="Wasmund K."/>
        </authorList>
    </citation>
    <scope>NUCLEOTIDE SEQUENCE [LARGE SCALE GENOMIC DNA]</scope>
    <source>
        <strain evidence="9">MAG AM3-A</strain>
    </source>
</reference>
<evidence type="ECO:0000256" key="7">
    <source>
        <dbReference type="SAM" id="SignalP"/>
    </source>
</evidence>
<feature type="signal peptide" evidence="7">
    <location>
        <begin position="1"/>
        <end position="21"/>
    </location>
</feature>
<keyword evidence="4" id="KW-0378">Hydrolase</keyword>
<dbReference type="EMBL" id="JACXWA010000025">
    <property type="protein sequence ID" value="MBD3870047.1"/>
    <property type="molecule type" value="Genomic_DNA"/>
</dbReference>
<dbReference type="Pfam" id="PF00246">
    <property type="entry name" value="Peptidase_M14"/>
    <property type="match status" value="1"/>
</dbReference>
<dbReference type="PANTHER" id="PTHR11705:SF143">
    <property type="entry name" value="SLL0236 PROTEIN"/>
    <property type="match status" value="1"/>
</dbReference>
<dbReference type="Proteomes" id="UP000598633">
    <property type="component" value="Unassembled WGS sequence"/>
</dbReference>
<evidence type="ECO:0000256" key="5">
    <source>
        <dbReference type="ARBA" id="ARBA00022833"/>
    </source>
</evidence>
<accession>A0A8J7CEA5</accession>
<dbReference type="GO" id="GO:0006508">
    <property type="term" value="P:proteolysis"/>
    <property type="evidence" value="ECO:0007669"/>
    <property type="project" value="UniProtKB-KW"/>
</dbReference>
<dbReference type="GO" id="GO:0004181">
    <property type="term" value="F:metallocarboxypeptidase activity"/>
    <property type="evidence" value="ECO:0007669"/>
    <property type="project" value="InterPro"/>
</dbReference>
<evidence type="ECO:0000256" key="2">
    <source>
        <dbReference type="ARBA" id="ARBA00005988"/>
    </source>
</evidence>
<feature type="domain" description="Peptidase M14" evidence="8">
    <location>
        <begin position="47"/>
        <end position="211"/>
    </location>
</feature>
<sequence length="491" mass="54913">MMRSLVAALILCVCVPCSAGAEIPTPAETFGHEVGADRKLIPYPEVLSYLDTVAAASDRVSIEDAGRSTLDNPMKVVVLTSKENQANLVRLREIARLLAKPGDLTPEQSQQLVDEGKVIALVSCSIHSTEVGSTQMVTEFVHDFATTEDPEKLAWMEEAVLLVMPSINPDGQHMIVDWYNEWLGTDYEGGRMPWLYHHYVGHDNNRDFYMLTQKETKVVNDVLYHRWFPQSFLDEHQMGSTGPRMFVPPQTDPLNDEVHSLVFRQADVLGTNMSFRLEQNEKTGVGHNMIFDSYWPGGTRNTAWWKNVTGLLTEVASVRIASPIFIDPGELRGGGKGFPEYGRRSNFPSPWPGGWWRLRDIVEYELVATWAFLEANAENRASILGNVNTMARWSINNGSTEPPYAFVIPPDQHDPVAAAKLVDLMLEHGVEVAQAAEELQVGYSVFPEGTTVIPAAQPYRPFILTMLRHQRYPEVRNATDAGILEPYDVAS</sequence>
<organism evidence="9 10">
    <name type="scientific">Candidatus Sulfomarinibacter kjeldsenii</name>
    <dbReference type="NCBI Taxonomy" id="2885994"/>
    <lineage>
        <taxon>Bacteria</taxon>
        <taxon>Pseudomonadati</taxon>
        <taxon>Acidobacteriota</taxon>
        <taxon>Thermoanaerobaculia</taxon>
        <taxon>Thermoanaerobaculales</taxon>
        <taxon>Candidatus Sulfomarinibacteraceae</taxon>
        <taxon>Candidatus Sulfomarinibacter</taxon>
    </lineage>
</organism>
<evidence type="ECO:0000256" key="4">
    <source>
        <dbReference type="ARBA" id="ARBA00022801"/>
    </source>
</evidence>
<dbReference type="SUPFAM" id="SSF53187">
    <property type="entry name" value="Zn-dependent exopeptidases"/>
    <property type="match status" value="1"/>
</dbReference>
<evidence type="ECO:0000256" key="3">
    <source>
        <dbReference type="ARBA" id="ARBA00022670"/>
    </source>
</evidence>
<dbReference type="PANTHER" id="PTHR11705">
    <property type="entry name" value="PROTEASE FAMILY M14 CARBOXYPEPTIDASE A,B"/>
    <property type="match status" value="1"/>
</dbReference>
<gene>
    <name evidence="9" type="ORF">IFJ97_01650</name>
</gene>
<protein>
    <submittedName>
        <fullName evidence="9">Peptidase M14</fullName>
    </submittedName>
</protein>
<dbReference type="GO" id="GO:0005615">
    <property type="term" value="C:extracellular space"/>
    <property type="evidence" value="ECO:0007669"/>
    <property type="project" value="TreeGrafter"/>
</dbReference>
<comment type="similarity">
    <text evidence="2">Belongs to the peptidase M14 family.</text>
</comment>
<dbReference type="AlphaFoldDB" id="A0A8J7CEA5"/>
<comment type="cofactor">
    <cofactor evidence="1">
        <name>Zn(2+)</name>
        <dbReference type="ChEBI" id="CHEBI:29105"/>
    </cofactor>
</comment>
<dbReference type="InterPro" id="IPR000834">
    <property type="entry name" value="Peptidase_M14"/>
</dbReference>
<feature type="chain" id="PRO_5035199224" evidence="7">
    <location>
        <begin position="22"/>
        <end position="491"/>
    </location>
</feature>
<name>A0A8J7CEA5_9BACT</name>
<dbReference type="Gene3D" id="3.40.630.10">
    <property type="entry name" value="Zn peptidases"/>
    <property type="match status" value="1"/>
</dbReference>
<evidence type="ECO:0000256" key="1">
    <source>
        <dbReference type="ARBA" id="ARBA00001947"/>
    </source>
</evidence>